<dbReference type="PANTHER" id="PTHR23103">
    <property type="entry name" value="ALZHEIMER'S DISEASE BETA-AMYLOID RELATED"/>
    <property type="match status" value="1"/>
</dbReference>
<dbReference type="Pfam" id="PF10515">
    <property type="entry name" value="APP_amyloid"/>
    <property type="match status" value="1"/>
</dbReference>
<feature type="disulfide bond" evidence="10">
    <location>
        <begin position="153"/>
        <end position="183"/>
    </location>
</feature>
<dbReference type="InterPro" id="IPR019745">
    <property type="entry name" value="Amyloid_glyco_intracell_CS"/>
</dbReference>
<feature type="compositionally biased region" description="Polar residues" evidence="12">
    <location>
        <begin position="517"/>
        <end position="531"/>
    </location>
</feature>
<evidence type="ECO:0000256" key="4">
    <source>
        <dbReference type="ARBA" id="ARBA00022729"/>
    </source>
</evidence>
<dbReference type="PROSITE" id="PS00320">
    <property type="entry name" value="APP_INTRA"/>
    <property type="match status" value="1"/>
</dbReference>
<feature type="region of interest" description="Disordered" evidence="12">
    <location>
        <begin position="573"/>
        <end position="643"/>
    </location>
</feature>
<dbReference type="SMART" id="SM00006">
    <property type="entry name" value="A4_EXTRA"/>
    <property type="match status" value="1"/>
</dbReference>
<keyword evidence="6 13" id="KW-0472">Membrane</keyword>
<keyword evidence="7 10" id="KW-1015">Disulfide bond</keyword>
<dbReference type="KEGG" id="bbel:109479219"/>
<evidence type="ECO:0000256" key="7">
    <source>
        <dbReference type="ARBA" id="ARBA00023157"/>
    </source>
</evidence>
<dbReference type="PROSITE" id="PS51870">
    <property type="entry name" value="APP_E2"/>
    <property type="match status" value="1"/>
</dbReference>
<feature type="coiled-coil region" evidence="11">
    <location>
        <begin position="306"/>
        <end position="359"/>
    </location>
</feature>
<evidence type="ECO:0000256" key="8">
    <source>
        <dbReference type="ARBA" id="ARBA00023180"/>
    </source>
</evidence>
<dbReference type="GeneID" id="109479219"/>
<dbReference type="PROSITE" id="PS50026">
    <property type="entry name" value="EGF_3"/>
    <property type="match status" value="1"/>
</dbReference>
<feature type="chain" id="PRO_5028236533" evidence="14">
    <location>
        <begin position="22"/>
        <end position="824"/>
    </location>
</feature>
<dbReference type="GO" id="GO:0016020">
    <property type="term" value="C:membrane"/>
    <property type="evidence" value="ECO:0007669"/>
    <property type="project" value="UniProtKB-SubCell"/>
</dbReference>
<dbReference type="OrthoDB" id="6147836at2759"/>
<feature type="domain" description="EGF-like" evidence="15">
    <location>
        <begin position="217"/>
        <end position="258"/>
    </location>
</feature>
<evidence type="ECO:0000256" key="1">
    <source>
        <dbReference type="ARBA" id="ARBA00004479"/>
    </source>
</evidence>
<feature type="compositionally biased region" description="Basic and acidic residues" evidence="12">
    <location>
        <begin position="591"/>
        <end position="619"/>
    </location>
</feature>
<dbReference type="AlphaFoldDB" id="A0A6P4Z5D2"/>
<dbReference type="Pfam" id="PF12925">
    <property type="entry name" value="APP_E2"/>
    <property type="match status" value="1"/>
</dbReference>
<feature type="region of interest" description="GFLD subdomain" evidence="10">
    <location>
        <begin position="36"/>
        <end position="132"/>
    </location>
</feature>
<dbReference type="PROSITE" id="PS00319">
    <property type="entry name" value="APP_CUBD"/>
    <property type="match status" value="1"/>
</dbReference>
<dbReference type="Gene3D" id="1.20.120.770">
    <property type="entry name" value="Amyloid precursor protein, E2 domain"/>
    <property type="match status" value="1"/>
</dbReference>
<evidence type="ECO:0000256" key="3">
    <source>
        <dbReference type="ARBA" id="ARBA00022692"/>
    </source>
</evidence>
<keyword evidence="11" id="KW-0175">Coiled coil</keyword>
<dbReference type="InterPro" id="IPR036669">
    <property type="entry name" value="Amyloid_Cu-bd_sf"/>
</dbReference>
<accession>A0A6P4Z5D2</accession>
<dbReference type="InterPro" id="IPR024329">
    <property type="entry name" value="Amyloid_glyco_E2_domain"/>
</dbReference>
<dbReference type="SUPFAM" id="SSF109843">
    <property type="entry name" value="CAPPD, an extracellular domain of amyloid beta A4 protein"/>
    <property type="match status" value="1"/>
</dbReference>
<dbReference type="GO" id="GO:0007409">
    <property type="term" value="P:axonogenesis"/>
    <property type="evidence" value="ECO:0007669"/>
    <property type="project" value="TreeGrafter"/>
</dbReference>
<feature type="domain" description="E2" evidence="17">
    <location>
        <begin position="274"/>
        <end position="472"/>
    </location>
</feature>
<evidence type="ECO:0000256" key="12">
    <source>
        <dbReference type="SAM" id="MobiDB-lite"/>
    </source>
</evidence>
<dbReference type="PANTHER" id="PTHR23103:SF15">
    <property type="entry name" value="AMYLOID-BETA-LIKE PROTEIN"/>
    <property type="match status" value="1"/>
</dbReference>
<evidence type="ECO:0000256" key="10">
    <source>
        <dbReference type="PROSITE-ProRule" id="PRU01217"/>
    </source>
</evidence>
<sequence length="824" mass="93631">MAFRASLWSLLFVGILSVACGTYIEALAATYDSAKPDPIPMVAMVKDKMNQHINLDSGKWETDPTGKHGYKDKPQDILDYCKLMYPNLEITNIEEHTKEIKIENWCKPGSTAPCGGHPHKVRPFRCLVGRFESDALMVPTKCKFSHIHNSSVCTTFFKWRDSAKEACDKSGFDLHNFAMLKPCGVDLFTGVEFVCCPTKPVQQQVSLQDVEPVKEVVSNPCEDGSHECSDFADCIPQSGAAYTCECRSGYIGNGRLCEEEIFQEEVPPSPTPKAVDPYFLEEDSDNEHKMFLEARKRVEEKHRLRMTQVMKQWEEAEERYQELKSKDPNGAELMKKEMMERFQVTVNALEQEGQSEREQLLQTHQQRVETMLNNKKRVAMEDYMDALGENPPHAHKILRALKAYIHAEQKDRLHSMRHFEHVRETMPEKTADMKPSLIQHLRVIDERINQSIQLLWRLPSIAKKIMPELEVYVQEKFQKTDFVQAFMQPSTKDKISSSKDDEEYDYEYDSSYYPDGNTPSPGTPDGQTSSDLDASRIQEIDDKISEILDSTALPSDKSQAVIDEKIMAILGSQLPEDDDSTTLSDVTLPDKPLKETPKKPKSSEKEEDTENTKDNKTPKSDPLLTGAKQDLEADRQIINPEDLPVYQRPEPLVPIGILPVEVEQDIPDLEDQRINDILKDDDDKPAKVDYFGDDEEDEDAEGEGQAEKKVLVTPQHLQKFAASKADRPPQAASFVKKSQWNKHMSNITNLTTLSITVAAAIIAVIIIVALIVLRKKHAPMRQPGVNHAVVEVDPSMTPEERHVSKMQQNGYENPTYKYFEQSQQ</sequence>
<feature type="signal peptide" evidence="14">
    <location>
        <begin position="1"/>
        <end position="21"/>
    </location>
</feature>
<evidence type="ECO:0000313" key="18">
    <source>
        <dbReference type="Proteomes" id="UP000515135"/>
    </source>
</evidence>
<dbReference type="SUPFAM" id="SSF56491">
    <property type="entry name" value="A heparin-binding domain"/>
    <property type="match status" value="1"/>
</dbReference>
<keyword evidence="8" id="KW-0325">Glycoprotein</keyword>
<protein>
    <submittedName>
        <fullName evidence="19">Amyloid beta A4 protein-like isoform X1</fullName>
    </submittedName>
</protein>
<feature type="compositionally biased region" description="Acidic residues" evidence="12">
    <location>
        <begin position="691"/>
        <end position="704"/>
    </location>
</feature>
<organism evidence="18 19">
    <name type="scientific">Branchiostoma belcheri</name>
    <name type="common">Amphioxus</name>
    <dbReference type="NCBI Taxonomy" id="7741"/>
    <lineage>
        <taxon>Eukaryota</taxon>
        <taxon>Metazoa</taxon>
        <taxon>Chordata</taxon>
        <taxon>Cephalochordata</taxon>
        <taxon>Leptocardii</taxon>
        <taxon>Amphioxiformes</taxon>
        <taxon>Branchiostomatidae</taxon>
        <taxon>Branchiostoma</taxon>
    </lineage>
</organism>
<keyword evidence="18" id="KW-1185">Reference proteome</keyword>
<dbReference type="PROSITE" id="PS51257">
    <property type="entry name" value="PROKAR_LIPOPROTEIN"/>
    <property type="match status" value="1"/>
</dbReference>
<dbReference type="PRINTS" id="PR00203">
    <property type="entry name" value="AMYLOIDA4"/>
</dbReference>
<evidence type="ECO:0000256" key="11">
    <source>
        <dbReference type="SAM" id="Coils"/>
    </source>
</evidence>
<keyword evidence="2 9" id="KW-0245">EGF-like domain</keyword>
<dbReference type="GO" id="GO:0007417">
    <property type="term" value="P:central nervous system development"/>
    <property type="evidence" value="ECO:0007669"/>
    <property type="project" value="TreeGrafter"/>
</dbReference>
<dbReference type="InterPro" id="IPR000742">
    <property type="entry name" value="EGF"/>
</dbReference>
<dbReference type="SUPFAM" id="SSF89811">
    <property type="entry name" value="Amyloid beta a4 protein copper binding domain (domain 2)"/>
    <property type="match status" value="1"/>
</dbReference>
<comment type="caution">
    <text evidence="9">Lacks conserved residue(s) required for the propagation of feature annotation.</text>
</comment>
<reference evidence="19" key="1">
    <citation type="submission" date="2025-08" db="UniProtKB">
        <authorList>
            <consortium name="RefSeq"/>
        </authorList>
    </citation>
    <scope>IDENTIFICATION</scope>
    <source>
        <tissue evidence="19">Gonad</tissue>
    </source>
</reference>
<dbReference type="InterPro" id="IPR019744">
    <property type="entry name" value="APP_CUBD_CS"/>
</dbReference>
<dbReference type="Gene3D" id="3.30.1490.140">
    <property type="entry name" value="Amyloidogenic glycoprotein, copper-binding domain"/>
    <property type="match status" value="1"/>
</dbReference>
<keyword evidence="5 13" id="KW-1133">Transmembrane helix</keyword>
<evidence type="ECO:0000259" key="17">
    <source>
        <dbReference type="PROSITE" id="PS51870"/>
    </source>
</evidence>
<dbReference type="InterPro" id="IPR036176">
    <property type="entry name" value="E2_sf"/>
</dbReference>
<evidence type="ECO:0000256" key="2">
    <source>
        <dbReference type="ARBA" id="ARBA00022536"/>
    </source>
</evidence>
<name>A0A6P4Z5D2_BRABE</name>
<dbReference type="Gene3D" id="3.90.570.10">
    <property type="entry name" value="Amyloidogenic glycoprotein, heparin-binding domain"/>
    <property type="match status" value="1"/>
</dbReference>
<dbReference type="Proteomes" id="UP000515135">
    <property type="component" value="Unplaced"/>
</dbReference>
<feature type="disulfide bond" evidence="10">
    <location>
        <begin position="142"/>
        <end position="196"/>
    </location>
</feature>
<feature type="transmembrane region" description="Helical" evidence="13">
    <location>
        <begin position="753"/>
        <end position="773"/>
    </location>
</feature>
<dbReference type="RefSeq" id="XP_019636690.1">
    <property type="nucleotide sequence ID" value="XM_019781131.1"/>
</dbReference>
<feature type="region of interest" description="Disordered" evidence="12">
    <location>
        <begin position="490"/>
        <end position="531"/>
    </location>
</feature>
<dbReference type="Gene3D" id="2.30.29.30">
    <property type="entry name" value="Pleckstrin-homology domain (PH domain)/Phosphotyrosine-binding domain (PTB)"/>
    <property type="match status" value="1"/>
</dbReference>
<dbReference type="GO" id="GO:0046914">
    <property type="term" value="F:transition metal ion binding"/>
    <property type="evidence" value="ECO:0007669"/>
    <property type="project" value="InterPro"/>
</dbReference>
<dbReference type="InterPro" id="IPR015849">
    <property type="entry name" value="Amyloid_glyco_heparin-bd"/>
</dbReference>
<dbReference type="InterPro" id="IPR019543">
    <property type="entry name" value="APP_amyloid_C"/>
</dbReference>
<feature type="domain" description="E1" evidence="16">
    <location>
        <begin position="36"/>
        <end position="198"/>
    </location>
</feature>
<comment type="similarity">
    <text evidence="10">Belongs to the APP family.</text>
</comment>
<dbReference type="Gene3D" id="2.10.25.10">
    <property type="entry name" value="Laminin"/>
    <property type="match status" value="1"/>
</dbReference>
<dbReference type="InterPro" id="IPR008154">
    <property type="entry name" value="Amyloid_glyco_extra"/>
</dbReference>
<proteinExistence type="inferred from homology"/>
<evidence type="ECO:0000256" key="9">
    <source>
        <dbReference type="PROSITE-ProRule" id="PRU00076"/>
    </source>
</evidence>
<feature type="region of interest" description="Disordered" evidence="12">
    <location>
        <begin position="680"/>
        <end position="706"/>
    </location>
</feature>
<evidence type="ECO:0000313" key="19">
    <source>
        <dbReference type="RefSeq" id="XP_019636690.1"/>
    </source>
</evidence>
<evidence type="ECO:0000256" key="13">
    <source>
        <dbReference type="SAM" id="Phobius"/>
    </source>
</evidence>
<feature type="disulfide bond" evidence="10">
    <location>
        <begin position="167"/>
        <end position="195"/>
    </location>
</feature>
<dbReference type="InterPro" id="IPR008155">
    <property type="entry name" value="Amyloid_glyco"/>
</dbReference>
<dbReference type="InterPro" id="IPR011993">
    <property type="entry name" value="PH-like_dom_sf"/>
</dbReference>
<comment type="subcellular location">
    <subcellularLocation>
        <location evidence="1">Membrane</location>
        <topology evidence="1">Single-pass type I membrane protein</topology>
    </subcellularLocation>
</comment>
<evidence type="ECO:0000256" key="5">
    <source>
        <dbReference type="ARBA" id="ARBA00022989"/>
    </source>
</evidence>
<dbReference type="PROSITE" id="PS01186">
    <property type="entry name" value="EGF_2"/>
    <property type="match status" value="1"/>
</dbReference>
<dbReference type="PROSITE" id="PS51869">
    <property type="entry name" value="APP_E1"/>
    <property type="match status" value="1"/>
</dbReference>
<dbReference type="InterPro" id="IPR011178">
    <property type="entry name" value="Amyloid_glyco_Cu-bd"/>
</dbReference>
<dbReference type="GO" id="GO:0008201">
    <property type="term" value="F:heparin binding"/>
    <property type="evidence" value="ECO:0007669"/>
    <property type="project" value="UniProtKB-UniRule"/>
</dbReference>
<keyword evidence="3 13" id="KW-0812">Transmembrane</keyword>
<feature type="region of interest" description="CuBD subdomain" evidence="10">
    <location>
        <begin position="140"/>
        <end position="198"/>
    </location>
</feature>
<keyword evidence="4 14" id="KW-0732">Signal</keyword>
<dbReference type="InterPro" id="IPR036454">
    <property type="entry name" value="Amyloid_glyco_heparin-bd_sf"/>
</dbReference>
<dbReference type="InterPro" id="IPR024731">
    <property type="entry name" value="NELL2-like_EGF"/>
</dbReference>
<dbReference type="Pfam" id="PF12947">
    <property type="entry name" value="EGF_3"/>
    <property type="match status" value="1"/>
</dbReference>
<evidence type="ECO:0000256" key="14">
    <source>
        <dbReference type="SAM" id="SignalP"/>
    </source>
</evidence>
<evidence type="ECO:0000256" key="6">
    <source>
        <dbReference type="ARBA" id="ARBA00023136"/>
    </source>
</evidence>
<evidence type="ECO:0000259" key="15">
    <source>
        <dbReference type="PROSITE" id="PS50026"/>
    </source>
</evidence>
<gene>
    <name evidence="19" type="primary">LOC109479219</name>
</gene>
<evidence type="ECO:0000259" key="16">
    <source>
        <dbReference type="PROSITE" id="PS51869"/>
    </source>
</evidence>
<dbReference type="Pfam" id="PF12924">
    <property type="entry name" value="APP_Cu_bd"/>
    <property type="match status" value="1"/>
</dbReference>
<dbReference type="Pfam" id="PF02177">
    <property type="entry name" value="APP_N"/>
    <property type="match status" value="1"/>
</dbReference>
<feature type="compositionally biased region" description="Low complexity" evidence="12">
    <location>
        <begin position="581"/>
        <end position="590"/>
    </location>
</feature>